<reference evidence="1 2" key="1">
    <citation type="submission" date="2020-08" db="EMBL/GenBank/DDBJ databases">
        <title>Genomic Encyclopedia of Type Strains, Phase IV (KMG-IV): sequencing the most valuable type-strain genomes for metagenomic binning, comparative biology and taxonomic classification.</title>
        <authorList>
            <person name="Goeker M."/>
        </authorList>
    </citation>
    <scope>NUCLEOTIDE SEQUENCE [LARGE SCALE GENOMIC DNA]</scope>
    <source>
        <strain evidence="1 2">DSM 24696</strain>
    </source>
</reference>
<dbReference type="RefSeq" id="WP_184664617.1">
    <property type="nucleotide sequence ID" value="NZ_JACHHB010000010.1"/>
</dbReference>
<dbReference type="AlphaFoldDB" id="A0A840QS82"/>
<dbReference type="EMBL" id="JACHHB010000010">
    <property type="protein sequence ID" value="MBB5174189.1"/>
    <property type="molecule type" value="Genomic_DNA"/>
</dbReference>
<dbReference type="Pfam" id="PF22116">
    <property type="entry name" value="DUF6944"/>
    <property type="match status" value="1"/>
</dbReference>
<sequence>MNDEELILIGSWVDAIGQAVSAIGATGQMQRDEDRDTRLVVIGEAMQSIGNALEGTGTPDMQEALGDWIESGGAGGSSLGASLQLRGDEEGGTRLEILGDSFQALGGAISATTEDDQYLVLANQLQSLGAGLEAIGGTYEVRGLTRRGAMLNTLGSWVQAAGGALQAKVVTEDYLMSDNEQDPSP</sequence>
<gene>
    <name evidence="1" type="ORF">HNQ41_002383</name>
</gene>
<organism evidence="1 2">
    <name type="scientific">Texcoconibacillus texcoconensis</name>
    <dbReference type="NCBI Taxonomy" id="1095777"/>
    <lineage>
        <taxon>Bacteria</taxon>
        <taxon>Bacillati</taxon>
        <taxon>Bacillota</taxon>
        <taxon>Bacilli</taxon>
        <taxon>Bacillales</taxon>
        <taxon>Bacillaceae</taxon>
        <taxon>Texcoconibacillus</taxon>
    </lineage>
</organism>
<comment type="caution">
    <text evidence="1">The sequence shown here is derived from an EMBL/GenBank/DDBJ whole genome shotgun (WGS) entry which is preliminary data.</text>
</comment>
<keyword evidence="2" id="KW-1185">Reference proteome</keyword>
<accession>A0A840QS82</accession>
<proteinExistence type="predicted"/>
<dbReference type="Proteomes" id="UP000551878">
    <property type="component" value="Unassembled WGS sequence"/>
</dbReference>
<protein>
    <submittedName>
        <fullName evidence="1">Uncharacterized protein</fullName>
    </submittedName>
</protein>
<name>A0A840QS82_9BACI</name>
<dbReference type="InterPro" id="IPR054224">
    <property type="entry name" value="DUF6944"/>
</dbReference>
<evidence type="ECO:0000313" key="1">
    <source>
        <dbReference type="EMBL" id="MBB5174189.1"/>
    </source>
</evidence>
<evidence type="ECO:0000313" key="2">
    <source>
        <dbReference type="Proteomes" id="UP000551878"/>
    </source>
</evidence>